<proteinExistence type="predicted"/>
<evidence type="ECO:0000313" key="1">
    <source>
        <dbReference type="EMBL" id="GIX80603.1"/>
    </source>
</evidence>
<sequence length="104" mass="12377">MWLYLSMNSELAELLSLPPFRKAQARTSSNVQYEFNLKACLFREAIQINNIYNRLQEKKNDINGFHGGIFQNWKFTVFAFSMKFNVGNCIIMEEPRLNEHYKYL</sequence>
<comment type="caution">
    <text evidence="1">The sequence shown here is derived from an EMBL/GenBank/DDBJ whole genome shotgun (WGS) entry which is preliminary data.</text>
</comment>
<protein>
    <submittedName>
        <fullName evidence="1">Uncharacterized protein</fullName>
    </submittedName>
</protein>
<dbReference type="AlphaFoldDB" id="A0AAV4N833"/>
<accession>A0AAV4N833</accession>
<keyword evidence="2" id="KW-1185">Reference proteome</keyword>
<gene>
    <name evidence="1" type="ORF">CEXT_349881</name>
</gene>
<organism evidence="1 2">
    <name type="scientific">Caerostris extrusa</name>
    <name type="common">Bark spider</name>
    <name type="synonym">Caerostris bankana</name>
    <dbReference type="NCBI Taxonomy" id="172846"/>
    <lineage>
        <taxon>Eukaryota</taxon>
        <taxon>Metazoa</taxon>
        <taxon>Ecdysozoa</taxon>
        <taxon>Arthropoda</taxon>
        <taxon>Chelicerata</taxon>
        <taxon>Arachnida</taxon>
        <taxon>Araneae</taxon>
        <taxon>Araneomorphae</taxon>
        <taxon>Entelegynae</taxon>
        <taxon>Araneoidea</taxon>
        <taxon>Araneidae</taxon>
        <taxon>Caerostris</taxon>
    </lineage>
</organism>
<dbReference type="EMBL" id="BPLR01003048">
    <property type="protein sequence ID" value="GIX80603.1"/>
    <property type="molecule type" value="Genomic_DNA"/>
</dbReference>
<reference evidence="1 2" key="1">
    <citation type="submission" date="2021-06" db="EMBL/GenBank/DDBJ databases">
        <title>Caerostris extrusa draft genome.</title>
        <authorList>
            <person name="Kono N."/>
            <person name="Arakawa K."/>
        </authorList>
    </citation>
    <scope>NUCLEOTIDE SEQUENCE [LARGE SCALE GENOMIC DNA]</scope>
</reference>
<name>A0AAV4N833_CAEEX</name>
<evidence type="ECO:0000313" key="2">
    <source>
        <dbReference type="Proteomes" id="UP001054945"/>
    </source>
</evidence>
<dbReference type="Proteomes" id="UP001054945">
    <property type="component" value="Unassembled WGS sequence"/>
</dbReference>